<name>A0A1I0YJ06_SELRU</name>
<proteinExistence type="predicted"/>
<reference evidence="1 2" key="1">
    <citation type="submission" date="2016-10" db="EMBL/GenBank/DDBJ databases">
        <authorList>
            <person name="de Groot N.N."/>
        </authorList>
    </citation>
    <scope>NUCLEOTIDE SEQUENCE [LARGE SCALE GENOMIC DNA]</scope>
    <source>
        <strain evidence="1 2">L14</strain>
    </source>
</reference>
<gene>
    <name evidence="1" type="ORF">SAMN05216587_11337</name>
</gene>
<evidence type="ECO:0000313" key="2">
    <source>
        <dbReference type="Proteomes" id="UP000183843"/>
    </source>
</evidence>
<dbReference type="InterPro" id="IPR053735">
    <property type="entry name" value="Type_III_TA_endoRNase"/>
</dbReference>
<dbReference type="Proteomes" id="UP000183843">
    <property type="component" value="Unassembled WGS sequence"/>
</dbReference>
<organism evidence="1 2">
    <name type="scientific">Selenomonas ruminantium</name>
    <dbReference type="NCBI Taxonomy" id="971"/>
    <lineage>
        <taxon>Bacteria</taxon>
        <taxon>Bacillati</taxon>
        <taxon>Bacillota</taxon>
        <taxon>Negativicutes</taxon>
        <taxon>Selenomonadales</taxon>
        <taxon>Selenomonadaceae</taxon>
        <taxon>Selenomonas</taxon>
    </lineage>
</organism>
<dbReference type="RefSeq" id="WP_026759244.1">
    <property type="nucleotide sequence ID" value="NZ_FOJX01000013.1"/>
</dbReference>
<accession>A0A1I0YJ06</accession>
<sequence>MKIVSVKSTLLDEFRKIDPEVLEKHNRPCLLVMRLKYAGKKRMFAVPFRSNIVGNAPKSQYFPLPPRPATRTGNRHGLHYAKIIPVTKVFLERYRVDTSAALLYATIVSKNEKTIINECQAYLEQYEQGERPYYSTSLDKLIAKLECMDVK</sequence>
<dbReference type="Gene3D" id="3.10.129.130">
    <property type="match status" value="1"/>
</dbReference>
<dbReference type="AlphaFoldDB" id="A0A1I0YJ06"/>
<protein>
    <submittedName>
        <fullName evidence="1">Uncharacterized protein</fullName>
    </submittedName>
</protein>
<evidence type="ECO:0000313" key="1">
    <source>
        <dbReference type="EMBL" id="SFB12308.1"/>
    </source>
</evidence>
<dbReference type="EMBL" id="FOJX01000013">
    <property type="protein sequence ID" value="SFB12308.1"/>
    <property type="molecule type" value="Genomic_DNA"/>
</dbReference>